<dbReference type="EMBL" id="QSUL01000005">
    <property type="protein sequence ID" value="RGN36435.1"/>
    <property type="molecule type" value="Genomic_DNA"/>
</dbReference>
<feature type="compositionally biased region" description="Acidic residues" evidence="1">
    <location>
        <begin position="266"/>
        <end position="288"/>
    </location>
</feature>
<dbReference type="RefSeq" id="WP_044138076.1">
    <property type="nucleotide sequence ID" value="NZ_CABKRN010000002.1"/>
</dbReference>
<dbReference type="AlphaFoldDB" id="A0A3E5BG93"/>
<protein>
    <submittedName>
        <fullName evidence="2">DUF5119 domain-containing protein</fullName>
    </submittedName>
</protein>
<name>A0A3E5BG93_9BACE</name>
<dbReference type="Pfam" id="PF17145">
    <property type="entry name" value="DUF5119"/>
    <property type="match status" value="1"/>
</dbReference>
<comment type="caution">
    <text evidence="2">The sequence shown here is derived from an EMBL/GenBank/DDBJ whole genome shotgun (WGS) entry which is preliminary data.</text>
</comment>
<evidence type="ECO:0000313" key="2">
    <source>
        <dbReference type="EMBL" id="RGN36435.1"/>
    </source>
</evidence>
<feature type="compositionally biased region" description="Acidic residues" evidence="1">
    <location>
        <begin position="302"/>
        <end position="315"/>
    </location>
</feature>
<organism evidence="2 3">
    <name type="scientific">Bacteroides oleiciplenus</name>
    <dbReference type="NCBI Taxonomy" id="626931"/>
    <lineage>
        <taxon>Bacteria</taxon>
        <taxon>Pseudomonadati</taxon>
        <taxon>Bacteroidota</taxon>
        <taxon>Bacteroidia</taxon>
        <taxon>Bacteroidales</taxon>
        <taxon>Bacteroidaceae</taxon>
        <taxon>Bacteroides</taxon>
    </lineage>
</organism>
<evidence type="ECO:0000256" key="1">
    <source>
        <dbReference type="SAM" id="MobiDB-lite"/>
    </source>
</evidence>
<evidence type="ECO:0000313" key="3">
    <source>
        <dbReference type="Proteomes" id="UP000260983"/>
    </source>
</evidence>
<proteinExistence type="predicted"/>
<dbReference type="Proteomes" id="UP000260983">
    <property type="component" value="Unassembled WGS sequence"/>
</dbReference>
<accession>A0A3E5BG93</accession>
<dbReference type="PROSITE" id="PS51257">
    <property type="entry name" value="PROKAR_LIPOPROTEIN"/>
    <property type="match status" value="1"/>
</dbReference>
<feature type="region of interest" description="Disordered" evidence="1">
    <location>
        <begin position="256"/>
        <end position="315"/>
    </location>
</feature>
<feature type="compositionally biased region" description="Gly residues" evidence="1">
    <location>
        <begin position="291"/>
        <end position="301"/>
    </location>
</feature>
<sequence length="315" mass="34504">MRNMMYMFLLLLSGLSVLLAGCSFRDILDDYPVSGVQIKFNWEGVTDELPEGMRVIFYPKSEEGRKVESYLSVEGGEVKVPPGYYDMVIYNYNTECVQIRGDGAYETIEAYTGCCSGLETSEKMVWAPDPLYVVSMNDMRIEKSEDVLLMEFQPKLVVKHYSFEIKVKGLKNVASIVCNVDGMNGSYCISDGTCTSSIAPIYVEANRGDDVLRGSFSAFSAPTFTSTRSGGEVVMKLLLIKVDNTVQEVKVDITKAVAPPTPPSGGEEEPETDIEIPIDEEIEVDDVEVPPGGGGGIGGDVGDWDDETNVELPVE</sequence>
<gene>
    <name evidence="2" type="ORF">DXB65_08500</name>
</gene>
<reference evidence="2 3" key="1">
    <citation type="submission" date="2018-08" db="EMBL/GenBank/DDBJ databases">
        <title>A genome reference for cultivated species of the human gut microbiota.</title>
        <authorList>
            <person name="Zou Y."/>
            <person name="Xue W."/>
            <person name="Luo G."/>
        </authorList>
    </citation>
    <scope>NUCLEOTIDE SEQUENCE [LARGE SCALE GENOMIC DNA]</scope>
    <source>
        <strain evidence="2 3">OM05-15BH</strain>
    </source>
</reference>
<dbReference type="InterPro" id="IPR033410">
    <property type="entry name" value="DUF5119"/>
</dbReference>